<feature type="compositionally biased region" description="Low complexity" evidence="4">
    <location>
        <begin position="47"/>
        <end position="63"/>
    </location>
</feature>
<feature type="compositionally biased region" description="Basic and acidic residues" evidence="4">
    <location>
        <begin position="1"/>
        <end position="15"/>
    </location>
</feature>
<dbReference type="PANTHER" id="PTHR43464">
    <property type="entry name" value="METHYLTRANSFERASE"/>
    <property type="match status" value="1"/>
</dbReference>
<evidence type="ECO:0000256" key="3">
    <source>
        <dbReference type="ARBA" id="ARBA00022691"/>
    </source>
</evidence>
<feature type="domain" description="Methyltransferase" evidence="5">
    <location>
        <begin position="103"/>
        <end position="196"/>
    </location>
</feature>
<dbReference type="PANTHER" id="PTHR43464:SF19">
    <property type="entry name" value="UBIQUINONE BIOSYNTHESIS O-METHYLTRANSFERASE, MITOCHONDRIAL"/>
    <property type="match status" value="1"/>
</dbReference>
<dbReference type="PATRIC" id="fig|1434120.4.peg.594"/>
<dbReference type="SUPFAM" id="SSF53335">
    <property type="entry name" value="S-adenosyl-L-methionine-dependent methyltransferases"/>
    <property type="match status" value="1"/>
</dbReference>
<evidence type="ECO:0000256" key="4">
    <source>
        <dbReference type="SAM" id="MobiDB-lite"/>
    </source>
</evidence>
<evidence type="ECO:0000313" key="6">
    <source>
        <dbReference type="EMBL" id="AKB27178.1"/>
    </source>
</evidence>
<keyword evidence="7" id="KW-1185">Reference proteome</keyword>
<dbReference type="HOGENOM" id="CLU_091228_0_0_2"/>
<dbReference type="GeneID" id="24859222"/>
<dbReference type="Proteomes" id="UP000033111">
    <property type="component" value="Chromosome"/>
</dbReference>
<name>A0A0E3P3V8_9EURY</name>
<feature type="region of interest" description="Disordered" evidence="4">
    <location>
        <begin position="1"/>
        <end position="63"/>
    </location>
</feature>
<dbReference type="EMBL" id="CP009506">
    <property type="protein sequence ID" value="AKB27178.1"/>
    <property type="molecule type" value="Genomic_DNA"/>
</dbReference>
<accession>A0A0E3P3V8</accession>
<dbReference type="GO" id="GO:0008168">
    <property type="term" value="F:methyltransferase activity"/>
    <property type="evidence" value="ECO:0007669"/>
    <property type="project" value="UniProtKB-KW"/>
</dbReference>
<dbReference type="Gene3D" id="3.40.50.150">
    <property type="entry name" value="Vaccinia Virus protein VP39"/>
    <property type="match status" value="1"/>
</dbReference>
<evidence type="ECO:0000256" key="1">
    <source>
        <dbReference type="ARBA" id="ARBA00022603"/>
    </source>
</evidence>
<dbReference type="AlphaFoldDB" id="A0A0E3P3V8"/>
<organism evidence="6 7">
    <name type="scientific">Methanosarcina siciliae T4/M</name>
    <dbReference type="NCBI Taxonomy" id="1434120"/>
    <lineage>
        <taxon>Archaea</taxon>
        <taxon>Methanobacteriati</taxon>
        <taxon>Methanobacteriota</taxon>
        <taxon>Stenosarchaea group</taxon>
        <taxon>Methanomicrobia</taxon>
        <taxon>Methanosarcinales</taxon>
        <taxon>Methanosarcinaceae</taxon>
        <taxon>Methanosarcina</taxon>
    </lineage>
</organism>
<keyword evidence="3" id="KW-0949">S-adenosyl-L-methionine</keyword>
<dbReference type="GO" id="GO:0032259">
    <property type="term" value="P:methylation"/>
    <property type="evidence" value="ECO:0007669"/>
    <property type="project" value="UniProtKB-KW"/>
</dbReference>
<dbReference type="CDD" id="cd02440">
    <property type="entry name" value="AdoMet_MTases"/>
    <property type="match status" value="1"/>
</dbReference>
<dbReference type="KEGG" id="msw:MSSIT_0459"/>
<reference evidence="6 7" key="1">
    <citation type="submission" date="2014-07" db="EMBL/GenBank/DDBJ databases">
        <title>Methanogenic archaea and the global carbon cycle.</title>
        <authorList>
            <person name="Henriksen J.R."/>
            <person name="Luke J."/>
            <person name="Reinhart S."/>
            <person name="Benedict M.N."/>
            <person name="Youngblut N.D."/>
            <person name="Metcalf M.E."/>
            <person name="Whitaker R.J."/>
            <person name="Metcalf W.W."/>
        </authorList>
    </citation>
    <scope>NUCLEOTIDE SEQUENCE [LARGE SCALE GENOMIC DNA]</scope>
    <source>
        <strain evidence="6 7">T4/M</strain>
    </source>
</reference>
<evidence type="ECO:0000313" key="7">
    <source>
        <dbReference type="Proteomes" id="UP000033111"/>
    </source>
</evidence>
<dbReference type="InterPro" id="IPR041698">
    <property type="entry name" value="Methyltransf_25"/>
</dbReference>
<evidence type="ECO:0000259" key="5">
    <source>
        <dbReference type="Pfam" id="PF13649"/>
    </source>
</evidence>
<protein>
    <submittedName>
        <fullName evidence="6">LysM protein</fullName>
    </submittedName>
</protein>
<evidence type="ECO:0000256" key="2">
    <source>
        <dbReference type="ARBA" id="ARBA00022679"/>
    </source>
</evidence>
<gene>
    <name evidence="6" type="ORF">MSSIT_0459</name>
</gene>
<keyword evidence="1" id="KW-0489">Methyltransferase</keyword>
<sequence length="277" mass="30763">MNMETENERGIKDPKILASEVPGTTEIEDLTASEDLIAQKGLDVPVKKSASSPKASSPKASSSKAASSKEHFLAWDKEYSHLKWGGPASIRNLQVYIAPEARILDAGSGNGRYLGELSRHYSAVGIDISRTALGSSRAQLARSGRFAEHLGASVHALPFKSGSFAGILCYGVLQHLFEEEREAAVREFMRVLNCGGLTFFEAFGREDMRCGGEPSSPFEENTFVRQNGIIYHYFSEEEVKTLFCGFEVLELENVRKEKIFRGESYVRHMVRGIFRKI</sequence>
<proteinExistence type="predicted"/>
<dbReference type="Pfam" id="PF13649">
    <property type="entry name" value="Methyltransf_25"/>
    <property type="match status" value="1"/>
</dbReference>
<dbReference type="InterPro" id="IPR029063">
    <property type="entry name" value="SAM-dependent_MTases_sf"/>
</dbReference>
<dbReference type="RefSeq" id="WP_315968693.1">
    <property type="nucleotide sequence ID" value="NZ_CP009506.1"/>
</dbReference>
<keyword evidence="2" id="KW-0808">Transferase</keyword>